<proteinExistence type="predicted"/>
<gene>
    <name evidence="1" type="ORF">LCGC14_1843910</name>
</gene>
<accession>A0A0F9JBN8</accession>
<evidence type="ECO:0000313" key="1">
    <source>
        <dbReference type="EMBL" id="KKL96492.1"/>
    </source>
</evidence>
<dbReference type="EMBL" id="LAZR01018418">
    <property type="protein sequence ID" value="KKL96492.1"/>
    <property type="molecule type" value="Genomic_DNA"/>
</dbReference>
<name>A0A0F9JBN8_9ZZZZ</name>
<dbReference type="AlphaFoldDB" id="A0A0F9JBN8"/>
<comment type="caution">
    <text evidence="1">The sequence shown here is derived from an EMBL/GenBank/DDBJ whole genome shotgun (WGS) entry which is preliminary data.</text>
</comment>
<organism evidence="1">
    <name type="scientific">marine sediment metagenome</name>
    <dbReference type="NCBI Taxonomy" id="412755"/>
    <lineage>
        <taxon>unclassified sequences</taxon>
        <taxon>metagenomes</taxon>
        <taxon>ecological metagenomes</taxon>
    </lineage>
</organism>
<reference evidence="1" key="1">
    <citation type="journal article" date="2015" name="Nature">
        <title>Complex archaea that bridge the gap between prokaryotes and eukaryotes.</title>
        <authorList>
            <person name="Spang A."/>
            <person name="Saw J.H."/>
            <person name="Jorgensen S.L."/>
            <person name="Zaremba-Niedzwiedzka K."/>
            <person name="Martijn J."/>
            <person name="Lind A.E."/>
            <person name="van Eijk R."/>
            <person name="Schleper C."/>
            <person name="Guy L."/>
            <person name="Ettema T.J."/>
        </authorList>
    </citation>
    <scope>NUCLEOTIDE SEQUENCE</scope>
</reference>
<protein>
    <submittedName>
        <fullName evidence="1">Uncharacterized protein</fullName>
    </submittedName>
</protein>
<sequence length="50" mass="5873">MALKVSEIIKLLQKQIDLHGDTELIHEDDGCHMYTLSNVRYDEIEECIRI</sequence>